<dbReference type="InterPro" id="IPR017923">
    <property type="entry name" value="TFIIS_N"/>
</dbReference>
<dbReference type="PANTHER" id="PTHR46010">
    <property type="entry name" value="PROTEIN IWS1 HOMOLOG"/>
    <property type="match status" value="1"/>
</dbReference>
<dbReference type="EMBL" id="BDSP01000259">
    <property type="protein sequence ID" value="GAX27578.1"/>
    <property type="molecule type" value="Genomic_DNA"/>
</dbReference>
<comment type="similarity">
    <text evidence="1">Belongs to the IWS1 family.</text>
</comment>
<feature type="region of interest" description="Disordered" evidence="3">
    <location>
        <begin position="1"/>
        <end position="186"/>
    </location>
</feature>
<keyword evidence="2" id="KW-0539">Nucleus</keyword>
<feature type="compositionally biased region" description="Basic and acidic residues" evidence="3">
    <location>
        <begin position="167"/>
        <end position="186"/>
    </location>
</feature>
<dbReference type="PANTHER" id="PTHR46010:SF1">
    <property type="entry name" value="PROTEIN IWS1 HOMOLOG"/>
    <property type="match status" value="1"/>
</dbReference>
<feature type="compositionally biased region" description="Basic and acidic residues" evidence="3">
    <location>
        <begin position="138"/>
        <end position="155"/>
    </location>
</feature>
<evidence type="ECO:0000256" key="2">
    <source>
        <dbReference type="PROSITE-ProRule" id="PRU00649"/>
    </source>
</evidence>
<reference evidence="5 6" key="1">
    <citation type="journal article" date="2015" name="Plant Cell">
        <title>Oil accumulation by the oleaginous diatom Fistulifera solaris as revealed by the genome and transcriptome.</title>
        <authorList>
            <person name="Tanaka T."/>
            <person name="Maeda Y."/>
            <person name="Veluchamy A."/>
            <person name="Tanaka M."/>
            <person name="Abida H."/>
            <person name="Marechal E."/>
            <person name="Bowler C."/>
            <person name="Muto M."/>
            <person name="Sunaga Y."/>
            <person name="Tanaka M."/>
            <person name="Yoshino T."/>
            <person name="Taniguchi T."/>
            <person name="Fukuda Y."/>
            <person name="Nemoto M."/>
            <person name="Matsumoto M."/>
            <person name="Wong P.S."/>
            <person name="Aburatani S."/>
            <person name="Fujibuchi W."/>
        </authorList>
    </citation>
    <scope>NUCLEOTIDE SEQUENCE [LARGE SCALE GENOMIC DNA]</scope>
    <source>
        <strain evidence="5 6">JPCC DA0580</strain>
    </source>
</reference>
<dbReference type="Pfam" id="PF08711">
    <property type="entry name" value="Med26"/>
    <property type="match status" value="1"/>
</dbReference>
<comment type="subcellular location">
    <subcellularLocation>
        <location evidence="2">Nucleus</location>
    </subcellularLocation>
</comment>
<feature type="compositionally biased region" description="Acidic residues" evidence="3">
    <location>
        <begin position="1"/>
        <end position="17"/>
    </location>
</feature>
<name>A0A1Z5KNS2_FISSO</name>
<evidence type="ECO:0000256" key="1">
    <source>
        <dbReference type="ARBA" id="ARBA00037992"/>
    </source>
</evidence>
<dbReference type="InParanoid" id="A0A1Z5KNS2"/>
<feature type="domain" description="TFIIS N-terminal" evidence="4">
    <location>
        <begin position="268"/>
        <end position="349"/>
    </location>
</feature>
<sequence>MSDDDDDLFGSDSDDTNELISNTLTSKKKAPAPRKKAAPSKKDVDSDDEGGLFDSDSEDEEEKKPKASAALSRRQRLEALAKRQRKDTSSAGKRKPSGTIASNDEDKGYDSGDSYDSGEFQRTREDDDFLDTTGEDADAVKELYAEQHFDDDRPDNYVQKKKKRKIRYDEDGRPRGEDLREEEKEPDNPIMAAVHRMKKKKVVKKTETEREDECKLFLARMEAAADDDEQAVAEKRPAVRKLAMLQETIDMLTKLDMQRLLLDLELLSVCRRWIQPLPNGKLGNVTVRQRILEVLATMTGENGISANDLKRSEFGKTVMVLYKHHAETPKMKQLLKKLIEQWSRPIFQKSGNMRDLERIHRGEGSLATIRRQQQQTQLPVAAKKAQSQQDMASLIAGGKKTGGELAMQRVRVPYSKGFSFSVRPQGREAVTSPEQQPRDGSRGNLAKRMIEKKRPVGKNQRSANISLEGRPTKG</sequence>
<evidence type="ECO:0000313" key="6">
    <source>
        <dbReference type="Proteomes" id="UP000198406"/>
    </source>
</evidence>
<dbReference type="PROSITE" id="PS51319">
    <property type="entry name" value="TFIIS_N"/>
    <property type="match status" value="1"/>
</dbReference>
<dbReference type="AlphaFoldDB" id="A0A1Z5KNS2"/>
<feature type="compositionally biased region" description="Acidic residues" evidence="3">
    <location>
        <begin position="126"/>
        <end position="137"/>
    </location>
</feature>
<proteinExistence type="inferred from homology"/>
<feature type="compositionally biased region" description="Acidic residues" evidence="3">
    <location>
        <begin position="45"/>
        <end position="61"/>
    </location>
</feature>
<feature type="compositionally biased region" description="Basic residues" evidence="3">
    <location>
        <begin position="26"/>
        <end position="39"/>
    </location>
</feature>
<evidence type="ECO:0000256" key="3">
    <source>
        <dbReference type="SAM" id="MobiDB-lite"/>
    </source>
</evidence>
<evidence type="ECO:0000259" key="4">
    <source>
        <dbReference type="PROSITE" id="PS51319"/>
    </source>
</evidence>
<evidence type="ECO:0000313" key="5">
    <source>
        <dbReference type="EMBL" id="GAX27578.1"/>
    </source>
</evidence>
<keyword evidence="6" id="KW-1185">Reference proteome</keyword>
<dbReference type="Gene3D" id="1.20.930.10">
    <property type="entry name" value="Conserved domain common to transcription factors TFIIS, elongin A, CRSP70"/>
    <property type="match status" value="1"/>
</dbReference>
<organism evidence="5 6">
    <name type="scientific">Fistulifera solaris</name>
    <name type="common">Oleaginous diatom</name>
    <dbReference type="NCBI Taxonomy" id="1519565"/>
    <lineage>
        <taxon>Eukaryota</taxon>
        <taxon>Sar</taxon>
        <taxon>Stramenopiles</taxon>
        <taxon>Ochrophyta</taxon>
        <taxon>Bacillariophyta</taxon>
        <taxon>Bacillariophyceae</taxon>
        <taxon>Bacillariophycidae</taxon>
        <taxon>Naviculales</taxon>
        <taxon>Naviculaceae</taxon>
        <taxon>Fistulifera</taxon>
    </lineage>
</organism>
<dbReference type="Proteomes" id="UP000198406">
    <property type="component" value="Unassembled WGS sequence"/>
</dbReference>
<gene>
    <name evidence="5" type="ORF">FisN_13Hh335</name>
</gene>
<dbReference type="OrthoDB" id="21124at2759"/>
<accession>A0A1Z5KNS2</accession>
<feature type="region of interest" description="Disordered" evidence="3">
    <location>
        <begin position="423"/>
        <end position="474"/>
    </location>
</feature>
<comment type="caution">
    <text evidence="5">The sequence shown here is derived from an EMBL/GenBank/DDBJ whole genome shotgun (WGS) entry which is preliminary data.</text>
</comment>
<dbReference type="GO" id="GO:0016973">
    <property type="term" value="P:poly(A)+ mRNA export from nucleus"/>
    <property type="evidence" value="ECO:0007669"/>
    <property type="project" value="TreeGrafter"/>
</dbReference>
<dbReference type="InterPro" id="IPR051037">
    <property type="entry name" value="RNAPII_TF_IWS1"/>
</dbReference>
<dbReference type="InterPro" id="IPR035441">
    <property type="entry name" value="TFIIS/LEDGF_dom_sf"/>
</dbReference>
<protein>
    <recommendedName>
        <fullName evidence="4">TFIIS N-terminal domain-containing protein</fullName>
    </recommendedName>
</protein>
<dbReference type="GO" id="GO:0005634">
    <property type="term" value="C:nucleus"/>
    <property type="evidence" value="ECO:0007669"/>
    <property type="project" value="UniProtKB-SubCell"/>
</dbReference>